<keyword evidence="1 3" id="KW-0963">Cytoplasm</keyword>
<evidence type="ECO:0000256" key="3">
    <source>
        <dbReference type="HAMAP-Rule" id="MF_01077"/>
    </source>
</evidence>
<comment type="function">
    <text evidence="3">Required for maturation of 30S ribosomal subunits.</text>
</comment>
<evidence type="ECO:0000256" key="1">
    <source>
        <dbReference type="ARBA" id="ARBA00022490"/>
    </source>
</evidence>
<dbReference type="PANTHER" id="PTHR33867:SF1">
    <property type="entry name" value="RIBOSOME MATURATION FACTOR RIMP"/>
    <property type="match status" value="1"/>
</dbReference>
<dbReference type="PANTHER" id="PTHR33867">
    <property type="entry name" value="RIBOSOME MATURATION FACTOR RIMP"/>
    <property type="match status" value="1"/>
</dbReference>
<evidence type="ECO:0000259" key="5">
    <source>
        <dbReference type="Pfam" id="PF02576"/>
    </source>
</evidence>
<dbReference type="NCBIfam" id="NF000930">
    <property type="entry name" value="PRK00092.2-2"/>
    <property type="match status" value="1"/>
</dbReference>
<keyword evidence="7" id="KW-1185">Reference proteome</keyword>
<evidence type="ECO:0000256" key="4">
    <source>
        <dbReference type="SAM" id="MobiDB-lite"/>
    </source>
</evidence>
<comment type="subcellular location">
    <subcellularLocation>
        <location evidence="3">Cytoplasm</location>
    </subcellularLocation>
</comment>
<protein>
    <recommendedName>
        <fullName evidence="3">Ribosome maturation factor RimP</fullName>
    </recommendedName>
</protein>
<dbReference type="InterPro" id="IPR028989">
    <property type="entry name" value="RimP_N"/>
</dbReference>
<dbReference type="EMBL" id="BAAANY010000010">
    <property type="protein sequence ID" value="GAA1681616.1"/>
    <property type="molecule type" value="Genomic_DNA"/>
</dbReference>
<dbReference type="CDD" id="cd01734">
    <property type="entry name" value="YlxS_C"/>
    <property type="match status" value="1"/>
</dbReference>
<reference evidence="6 7" key="1">
    <citation type="journal article" date="2019" name="Int. J. Syst. Evol. Microbiol.">
        <title>The Global Catalogue of Microorganisms (GCM) 10K type strain sequencing project: providing services to taxonomists for standard genome sequencing and annotation.</title>
        <authorList>
            <consortium name="The Broad Institute Genomics Platform"/>
            <consortium name="The Broad Institute Genome Sequencing Center for Infectious Disease"/>
            <person name="Wu L."/>
            <person name="Ma J."/>
        </authorList>
    </citation>
    <scope>NUCLEOTIDE SEQUENCE [LARGE SCALE GENOMIC DNA]</scope>
    <source>
        <strain evidence="6 7">JCM 14718</strain>
    </source>
</reference>
<dbReference type="HAMAP" id="MF_01077">
    <property type="entry name" value="RimP"/>
    <property type="match status" value="1"/>
</dbReference>
<evidence type="ECO:0000256" key="2">
    <source>
        <dbReference type="ARBA" id="ARBA00022517"/>
    </source>
</evidence>
<dbReference type="Proteomes" id="UP001500618">
    <property type="component" value="Unassembled WGS sequence"/>
</dbReference>
<sequence length="198" mass="21595">MAGRTSKQSPAARERAGRPKAVQTPEKNRRTAAELRPAVRQVVETAGYDLEDLTVSRAGRRDVLRVVVDRDGGVDLDAVAEVSREISRELDRHDDGFDSPPYTLEVTSPGVDRPLTQPRHWRRNVGRLVAVTAAGTGLTARIAAADESGVRLNTDDGARDWEYAQLGPGRVKVEFGAATTQKTAEQPSGQQRDEEESP</sequence>
<feature type="domain" description="Ribosome maturation factor RimP N-terminal" evidence="5">
    <location>
        <begin position="39"/>
        <end position="112"/>
    </location>
</feature>
<dbReference type="InterPro" id="IPR003728">
    <property type="entry name" value="Ribosome_maturation_RimP"/>
</dbReference>
<evidence type="ECO:0000313" key="7">
    <source>
        <dbReference type="Proteomes" id="UP001500618"/>
    </source>
</evidence>
<accession>A0ABN2H3X6</accession>
<dbReference type="Gene3D" id="3.30.300.70">
    <property type="entry name" value="RimP-like superfamily, N-terminal"/>
    <property type="match status" value="1"/>
</dbReference>
<keyword evidence="2 3" id="KW-0690">Ribosome biogenesis</keyword>
<organism evidence="6 7">
    <name type="scientific">Fodinicola feengrottensis</name>
    <dbReference type="NCBI Taxonomy" id="435914"/>
    <lineage>
        <taxon>Bacteria</taxon>
        <taxon>Bacillati</taxon>
        <taxon>Actinomycetota</taxon>
        <taxon>Actinomycetes</taxon>
        <taxon>Mycobacteriales</taxon>
        <taxon>Fodinicola</taxon>
    </lineage>
</organism>
<feature type="compositionally biased region" description="Polar residues" evidence="4">
    <location>
        <begin position="178"/>
        <end position="190"/>
    </location>
</feature>
<dbReference type="RefSeq" id="WP_344311206.1">
    <property type="nucleotide sequence ID" value="NZ_BAAANY010000010.1"/>
</dbReference>
<feature type="region of interest" description="Disordered" evidence="4">
    <location>
        <begin position="175"/>
        <end position="198"/>
    </location>
</feature>
<dbReference type="Pfam" id="PF02576">
    <property type="entry name" value="RimP_N"/>
    <property type="match status" value="1"/>
</dbReference>
<comment type="similarity">
    <text evidence="3">Belongs to the RimP family.</text>
</comment>
<comment type="caution">
    <text evidence="6">The sequence shown here is derived from an EMBL/GenBank/DDBJ whole genome shotgun (WGS) entry which is preliminary data.</text>
</comment>
<feature type="region of interest" description="Disordered" evidence="4">
    <location>
        <begin position="1"/>
        <end position="36"/>
    </location>
</feature>
<evidence type="ECO:0000313" key="6">
    <source>
        <dbReference type="EMBL" id="GAA1681616.1"/>
    </source>
</evidence>
<name>A0ABN2H3X6_9ACTN</name>
<gene>
    <name evidence="3" type="primary">rimP</name>
    <name evidence="6" type="ORF">GCM10009765_33460</name>
</gene>
<dbReference type="InterPro" id="IPR035956">
    <property type="entry name" value="RimP_N_sf"/>
</dbReference>
<dbReference type="SUPFAM" id="SSF75420">
    <property type="entry name" value="YhbC-like, N-terminal domain"/>
    <property type="match status" value="1"/>
</dbReference>
<proteinExistence type="inferred from homology"/>
<dbReference type="InterPro" id="IPR028998">
    <property type="entry name" value="RimP_C"/>
</dbReference>